<evidence type="ECO:0000256" key="4">
    <source>
        <dbReference type="ARBA" id="ARBA00022741"/>
    </source>
</evidence>
<evidence type="ECO:0000259" key="7">
    <source>
        <dbReference type="PROSITE" id="PS50011"/>
    </source>
</evidence>
<accession>A0A2V4B1G5</accession>
<dbReference type="PROSITE" id="PS00108">
    <property type="entry name" value="PROTEIN_KINASE_ST"/>
    <property type="match status" value="1"/>
</dbReference>
<keyword evidence="6" id="KW-0067">ATP-binding</keyword>
<evidence type="ECO:0000313" key="8">
    <source>
        <dbReference type="EMBL" id="PXY27996.1"/>
    </source>
</evidence>
<dbReference type="PANTHER" id="PTHR43289">
    <property type="entry name" value="MITOGEN-ACTIVATED PROTEIN KINASE KINASE KINASE 20-RELATED"/>
    <property type="match status" value="1"/>
</dbReference>
<dbReference type="EC" id="2.7.11.1" evidence="1"/>
<keyword evidence="2 8" id="KW-0723">Serine/threonine-protein kinase</keyword>
<organism evidence="8 9">
    <name type="scientific">Prauserella muralis</name>
    <dbReference type="NCBI Taxonomy" id="588067"/>
    <lineage>
        <taxon>Bacteria</taxon>
        <taxon>Bacillati</taxon>
        <taxon>Actinomycetota</taxon>
        <taxon>Actinomycetes</taxon>
        <taxon>Pseudonocardiales</taxon>
        <taxon>Pseudonocardiaceae</taxon>
        <taxon>Prauserella</taxon>
    </lineage>
</organism>
<evidence type="ECO:0000256" key="6">
    <source>
        <dbReference type="ARBA" id="ARBA00022840"/>
    </source>
</evidence>
<keyword evidence="4" id="KW-0547">Nucleotide-binding</keyword>
<dbReference type="GO" id="GO:0004674">
    <property type="term" value="F:protein serine/threonine kinase activity"/>
    <property type="evidence" value="ECO:0007669"/>
    <property type="project" value="UniProtKB-KW"/>
</dbReference>
<dbReference type="Pfam" id="PF00069">
    <property type="entry name" value="Pkinase"/>
    <property type="match status" value="1"/>
</dbReference>
<gene>
    <name evidence="8" type="ORF">BAY60_16755</name>
</gene>
<evidence type="ECO:0000256" key="2">
    <source>
        <dbReference type="ARBA" id="ARBA00022527"/>
    </source>
</evidence>
<dbReference type="RefSeq" id="WP_245992586.1">
    <property type="nucleotide sequence ID" value="NZ_MASW01000002.1"/>
</dbReference>
<keyword evidence="3" id="KW-0808">Transferase</keyword>
<dbReference type="PANTHER" id="PTHR43289:SF6">
    <property type="entry name" value="SERINE_THREONINE-PROTEIN KINASE NEKL-3"/>
    <property type="match status" value="1"/>
</dbReference>
<dbReference type="Gene3D" id="3.30.200.20">
    <property type="entry name" value="Phosphorylase Kinase, domain 1"/>
    <property type="match status" value="1"/>
</dbReference>
<sequence>MSDAHVHRTQTTQAAPQPRVVAGRYRVLGELGRGGMGVVFRAEDTVIGRQVAIKELRLPDGAEDVGVFQERVLREVRTGGRLNDPAVVTVFDVVTEGDATFIVMELVEAPTLSEVVRSHGPLPPHQVAAIGEQVLAALEAAHQAGIVHRDVKPGNIMVAANGRVKLTDFGIAQAVDDPRLTTSGMLVGSPAFMAPERVAGQDALPASDLWSLGASLFFAVEGVLPFERATTAATLHAILHEVPYLTHTQGPLASAIMGLLIGSPGARLSAQQARGLLAMAAQQAPVPSTPPGGQPTAVHNGGQPPTLAAGHTMLGQPPAARGAGRRTALVVAGALACVALLAGGFFLGKPFWSPPADDARMPTLTYGPGGDITQMTFDSYDGCLNTPLAAGRSLVESNWLSCDEPHEAEWYASGAPAELESSTSDEAIRVSYPGLERLTAFGEALCGTAFRTNVVAEDRRAAVKYQTLVPTQAAWEDDSTDEPARYVRCFLVAADGGTMPAGSVRSLVK</sequence>
<evidence type="ECO:0000256" key="3">
    <source>
        <dbReference type="ARBA" id="ARBA00022679"/>
    </source>
</evidence>
<dbReference type="InterPro" id="IPR011009">
    <property type="entry name" value="Kinase-like_dom_sf"/>
</dbReference>
<keyword evidence="5 8" id="KW-0418">Kinase</keyword>
<evidence type="ECO:0000256" key="5">
    <source>
        <dbReference type="ARBA" id="ARBA00022777"/>
    </source>
</evidence>
<dbReference type="Proteomes" id="UP000249915">
    <property type="component" value="Unassembled WGS sequence"/>
</dbReference>
<reference evidence="8 9" key="1">
    <citation type="submission" date="2016-07" db="EMBL/GenBank/DDBJ databases">
        <title>Draft genome sequence of Prauserella muralis DSM 45305, isolated from a mould-covered wall in an indoor environment.</title>
        <authorList>
            <person name="Ruckert C."/>
            <person name="Albersmeier A."/>
            <person name="Jiang C.-L."/>
            <person name="Jiang Y."/>
            <person name="Kalinowski J."/>
            <person name="Schneider O."/>
            <person name="Winkler A."/>
            <person name="Zotchev S.B."/>
        </authorList>
    </citation>
    <scope>NUCLEOTIDE SEQUENCE [LARGE SCALE GENOMIC DNA]</scope>
    <source>
        <strain evidence="8 9">DSM 45305</strain>
    </source>
</reference>
<evidence type="ECO:0000313" key="9">
    <source>
        <dbReference type="Proteomes" id="UP000249915"/>
    </source>
</evidence>
<dbReference type="Gene3D" id="1.10.510.10">
    <property type="entry name" value="Transferase(Phosphotransferase) domain 1"/>
    <property type="match status" value="1"/>
</dbReference>
<dbReference type="InterPro" id="IPR017441">
    <property type="entry name" value="Protein_kinase_ATP_BS"/>
</dbReference>
<proteinExistence type="predicted"/>
<dbReference type="SMART" id="SM00220">
    <property type="entry name" value="S_TKc"/>
    <property type="match status" value="1"/>
</dbReference>
<comment type="caution">
    <text evidence="8">The sequence shown here is derived from an EMBL/GenBank/DDBJ whole genome shotgun (WGS) entry which is preliminary data.</text>
</comment>
<dbReference type="CDD" id="cd14014">
    <property type="entry name" value="STKc_PknB_like"/>
    <property type="match status" value="1"/>
</dbReference>
<protein>
    <recommendedName>
        <fullName evidence="1">non-specific serine/threonine protein kinase</fullName>
        <ecNumber evidence="1">2.7.11.1</ecNumber>
    </recommendedName>
</protein>
<dbReference type="EMBL" id="MASW01000002">
    <property type="protein sequence ID" value="PXY27996.1"/>
    <property type="molecule type" value="Genomic_DNA"/>
</dbReference>
<feature type="domain" description="Protein kinase" evidence="7">
    <location>
        <begin position="25"/>
        <end position="277"/>
    </location>
</feature>
<dbReference type="InterPro" id="IPR000719">
    <property type="entry name" value="Prot_kinase_dom"/>
</dbReference>
<name>A0A2V4B1G5_9PSEU</name>
<dbReference type="GO" id="GO:0005524">
    <property type="term" value="F:ATP binding"/>
    <property type="evidence" value="ECO:0007669"/>
    <property type="project" value="UniProtKB-UniRule"/>
</dbReference>
<keyword evidence="9" id="KW-1185">Reference proteome</keyword>
<dbReference type="AlphaFoldDB" id="A0A2V4B1G5"/>
<dbReference type="InterPro" id="IPR008271">
    <property type="entry name" value="Ser/Thr_kinase_AS"/>
</dbReference>
<dbReference type="PROSITE" id="PS50011">
    <property type="entry name" value="PROTEIN_KINASE_DOM"/>
    <property type="match status" value="1"/>
</dbReference>
<dbReference type="SUPFAM" id="SSF56112">
    <property type="entry name" value="Protein kinase-like (PK-like)"/>
    <property type="match status" value="1"/>
</dbReference>
<evidence type="ECO:0000256" key="1">
    <source>
        <dbReference type="ARBA" id="ARBA00012513"/>
    </source>
</evidence>
<dbReference type="PROSITE" id="PS00107">
    <property type="entry name" value="PROTEIN_KINASE_ATP"/>
    <property type="match status" value="1"/>
</dbReference>